<protein>
    <submittedName>
        <fullName evidence="3">Uncharacterized protein LOC112056362</fullName>
    </submittedName>
</protein>
<evidence type="ECO:0000256" key="1">
    <source>
        <dbReference type="SAM" id="MobiDB-lite"/>
    </source>
</evidence>
<sequence length="259" mass="29816">MVIVVYIFKPFKLYQKQNASNNKILIQRSISVAPQDLTVQGARFCYALFCLVYCVNMNTQLQLIDQIMSIEAQRNTRLRAAAEDTASPPKPNPKPEKPRVQKPLSVREKLWVKNVYDYVYKVKSAECTYEDPQKNECLLKVAEILDISKKTVYAVLREIKLNGVPREPKKSGPKRSFKDKLSKETFTAITQIVHQCRLKKETPFLVKVTQAVNNNPNLPNFSKTTIRSILIHLKLISTTRRRKTTSRPLDIKDEILPEV</sequence>
<evidence type="ECO:0000313" key="3">
    <source>
        <dbReference type="RefSeq" id="XP_023952552.2"/>
    </source>
</evidence>
<dbReference type="GeneID" id="112056362"/>
<gene>
    <name evidence="3" type="primary">LOC112056362</name>
</gene>
<accession>A0A6J1P2Z5</accession>
<keyword evidence="2" id="KW-1185">Reference proteome</keyword>
<dbReference type="OrthoDB" id="10039611at2759"/>
<dbReference type="KEGG" id="bany:112056362"/>
<feature type="compositionally biased region" description="Basic and acidic residues" evidence="1">
    <location>
        <begin position="93"/>
        <end position="102"/>
    </location>
</feature>
<name>A0A6J1P2Z5_BICAN</name>
<dbReference type="Proteomes" id="UP001652582">
    <property type="component" value="Chromosome 27"/>
</dbReference>
<organism evidence="2 3">
    <name type="scientific">Bicyclus anynana</name>
    <name type="common">Squinting bush brown butterfly</name>
    <dbReference type="NCBI Taxonomy" id="110368"/>
    <lineage>
        <taxon>Eukaryota</taxon>
        <taxon>Metazoa</taxon>
        <taxon>Ecdysozoa</taxon>
        <taxon>Arthropoda</taxon>
        <taxon>Hexapoda</taxon>
        <taxon>Insecta</taxon>
        <taxon>Pterygota</taxon>
        <taxon>Neoptera</taxon>
        <taxon>Endopterygota</taxon>
        <taxon>Lepidoptera</taxon>
        <taxon>Glossata</taxon>
        <taxon>Ditrysia</taxon>
        <taxon>Papilionoidea</taxon>
        <taxon>Nymphalidae</taxon>
        <taxon>Satyrinae</taxon>
        <taxon>Satyrini</taxon>
        <taxon>Mycalesina</taxon>
        <taxon>Bicyclus</taxon>
    </lineage>
</organism>
<dbReference type="AlphaFoldDB" id="A0A6J1P2Z5"/>
<reference evidence="3" key="1">
    <citation type="submission" date="2025-08" db="UniProtKB">
        <authorList>
            <consortium name="RefSeq"/>
        </authorList>
    </citation>
    <scope>IDENTIFICATION</scope>
</reference>
<dbReference type="RefSeq" id="XP_023952552.2">
    <property type="nucleotide sequence ID" value="XM_024096784.2"/>
</dbReference>
<proteinExistence type="predicted"/>
<evidence type="ECO:0000313" key="2">
    <source>
        <dbReference type="Proteomes" id="UP001652582"/>
    </source>
</evidence>
<feature type="region of interest" description="Disordered" evidence="1">
    <location>
        <begin position="78"/>
        <end position="102"/>
    </location>
</feature>